<evidence type="ECO:0000313" key="2">
    <source>
        <dbReference type="Proteomes" id="UP000789326"/>
    </source>
</evidence>
<protein>
    <recommendedName>
        <fullName evidence="3">Phage head-tail adapter protein</fullName>
    </recommendedName>
</protein>
<dbReference type="EMBL" id="CAKKMG010000014">
    <property type="protein sequence ID" value="CAH0186032.1"/>
    <property type="molecule type" value="Genomic_DNA"/>
</dbReference>
<evidence type="ECO:0008006" key="3">
    <source>
        <dbReference type="Google" id="ProtNLM"/>
    </source>
</evidence>
<comment type="caution">
    <text evidence="1">The sequence shown here is derived from an EMBL/GenBank/DDBJ whole genome shotgun (WGS) entry which is preliminary data.</text>
</comment>
<dbReference type="NCBIfam" id="TIGR01563">
    <property type="entry name" value="gp16_SPP1"/>
    <property type="match status" value="1"/>
</dbReference>
<sequence>MSYEEFPHEITFQAYTKVSDGGGGYTFEWTDYLATEAFVCSVSSKELYQAAQTKNPINHDVFFPFIEGIKPDMRVKYGENILTIHSKPLDQGGQGEILLLKCSL</sequence>
<dbReference type="Pfam" id="PF05521">
    <property type="entry name" value="Phage_HCP"/>
    <property type="match status" value="1"/>
</dbReference>
<dbReference type="RefSeq" id="WP_230301426.1">
    <property type="nucleotide sequence ID" value="NZ_CAKKMG010000014.1"/>
</dbReference>
<dbReference type="Proteomes" id="UP000789326">
    <property type="component" value="Unassembled WGS sequence"/>
</dbReference>
<proteinExistence type="predicted"/>
<organism evidence="1 2">
    <name type="scientific">Peribacillus simplex</name>
    <dbReference type="NCBI Taxonomy" id="1478"/>
    <lineage>
        <taxon>Bacteria</taxon>
        <taxon>Bacillati</taxon>
        <taxon>Bacillota</taxon>
        <taxon>Bacilli</taxon>
        <taxon>Bacillales</taxon>
        <taxon>Bacillaceae</taxon>
        <taxon>Peribacillus</taxon>
    </lineage>
</organism>
<name>A0A9W4PBN9_9BACI</name>
<accession>A0A9W4PBN9</accession>
<dbReference type="InterPro" id="IPR008767">
    <property type="entry name" value="Phage_SPP1_head-tail_adaptor"/>
</dbReference>
<gene>
    <name evidence="1" type="ORF">SRABI133_01546</name>
</gene>
<evidence type="ECO:0000313" key="1">
    <source>
        <dbReference type="EMBL" id="CAH0186032.1"/>
    </source>
</evidence>
<dbReference type="InterPro" id="IPR038666">
    <property type="entry name" value="SSP1_head-tail_sf"/>
</dbReference>
<dbReference type="Gene3D" id="2.40.10.270">
    <property type="entry name" value="Bacteriophage SPP1 head-tail adaptor protein"/>
    <property type="match status" value="1"/>
</dbReference>
<reference evidence="1" key="1">
    <citation type="submission" date="2021-11" db="EMBL/GenBank/DDBJ databases">
        <authorList>
            <person name="Bulgarelli D."/>
        </authorList>
    </citation>
    <scope>NUCLEOTIDE SEQUENCE</scope>
    <source>
        <strain evidence="1">Bi133</strain>
    </source>
</reference>
<dbReference type="AlphaFoldDB" id="A0A9W4PBN9"/>